<feature type="compositionally biased region" description="Basic and acidic residues" evidence="12">
    <location>
        <begin position="8"/>
        <end position="24"/>
    </location>
</feature>
<comment type="similarity">
    <text evidence="9">Belongs to the peroxiredoxin family. BCP/PrxQ subfamily.</text>
</comment>
<protein>
    <recommendedName>
        <fullName evidence="2">thioredoxin-dependent peroxiredoxin</fullName>
        <ecNumber evidence="2">1.11.1.24</ecNumber>
    </recommendedName>
    <alternativeName>
        <fullName evidence="10">Bacterioferritin comigratory protein</fullName>
    </alternativeName>
    <alternativeName>
        <fullName evidence="8">Thioredoxin peroxidase</fullName>
    </alternativeName>
</protein>
<keyword evidence="6" id="KW-1015">Disulfide bond</keyword>
<keyword evidence="7" id="KW-0676">Redox-active center</keyword>
<name>A0ABQ2F7W5_9MICO</name>
<evidence type="ECO:0000313" key="15">
    <source>
        <dbReference type="Proteomes" id="UP000662111"/>
    </source>
</evidence>
<comment type="caution">
    <text evidence="14">The sequence shown here is derived from an EMBL/GenBank/DDBJ whole genome shotgun (WGS) entry which is preliminary data.</text>
</comment>
<keyword evidence="5" id="KW-0560">Oxidoreductase</keyword>
<dbReference type="PROSITE" id="PS51352">
    <property type="entry name" value="THIOREDOXIN_2"/>
    <property type="match status" value="1"/>
</dbReference>
<dbReference type="Gene3D" id="3.40.30.10">
    <property type="entry name" value="Glutaredoxin"/>
    <property type="match status" value="1"/>
</dbReference>
<proteinExistence type="inferred from homology"/>
<keyword evidence="3" id="KW-0575">Peroxidase</keyword>
<dbReference type="InterPro" id="IPR050924">
    <property type="entry name" value="Peroxiredoxin_BCP/PrxQ"/>
</dbReference>
<evidence type="ECO:0000256" key="8">
    <source>
        <dbReference type="ARBA" id="ARBA00032824"/>
    </source>
</evidence>
<evidence type="ECO:0000256" key="12">
    <source>
        <dbReference type="SAM" id="MobiDB-lite"/>
    </source>
</evidence>
<dbReference type="InterPro" id="IPR013766">
    <property type="entry name" value="Thioredoxin_domain"/>
</dbReference>
<evidence type="ECO:0000256" key="2">
    <source>
        <dbReference type="ARBA" id="ARBA00013017"/>
    </source>
</evidence>
<evidence type="ECO:0000256" key="3">
    <source>
        <dbReference type="ARBA" id="ARBA00022559"/>
    </source>
</evidence>
<dbReference type="EMBL" id="BMLB01000002">
    <property type="protein sequence ID" value="GGK61324.1"/>
    <property type="molecule type" value="Genomic_DNA"/>
</dbReference>
<keyword evidence="15" id="KW-1185">Reference proteome</keyword>
<evidence type="ECO:0000256" key="6">
    <source>
        <dbReference type="ARBA" id="ARBA00023157"/>
    </source>
</evidence>
<evidence type="ECO:0000256" key="1">
    <source>
        <dbReference type="ARBA" id="ARBA00003330"/>
    </source>
</evidence>
<dbReference type="RefSeq" id="WP_022920779.1">
    <property type="nucleotide sequence ID" value="NZ_BMLB01000002.1"/>
</dbReference>
<sequence length="166" mass="18358">MSATGEGGRPEHLTAHPRPGDRAPDLTLPDQHGEPVTLSEAVRGRAALLVFFPAAFTSICTGELLEVQLDIDTFANDRVQVHGISCDPQSSLRAWAALEGYRFPLLSDFWPHGQVCRSYGVLDERHGRPLRGTFLVDPTMTVRWSSVHGPDEERPIGLLHEAVRDR</sequence>
<dbReference type="CDD" id="cd03018">
    <property type="entry name" value="PRX_AhpE_like"/>
    <property type="match status" value="1"/>
</dbReference>
<evidence type="ECO:0000256" key="9">
    <source>
        <dbReference type="ARBA" id="ARBA00038489"/>
    </source>
</evidence>
<accession>A0ABQ2F7W5</accession>
<evidence type="ECO:0000256" key="5">
    <source>
        <dbReference type="ARBA" id="ARBA00023002"/>
    </source>
</evidence>
<evidence type="ECO:0000313" key="14">
    <source>
        <dbReference type="EMBL" id="GGK61324.1"/>
    </source>
</evidence>
<evidence type="ECO:0000256" key="7">
    <source>
        <dbReference type="ARBA" id="ARBA00023284"/>
    </source>
</evidence>
<dbReference type="Pfam" id="PF00578">
    <property type="entry name" value="AhpC-TSA"/>
    <property type="match status" value="1"/>
</dbReference>
<dbReference type="PANTHER" id="PTHR42801:SF20">
    <property type="entry name" value="ALKYL HYDROPEROXIDE REDUCTASE E"/>
    <property type="match status" value="1"/>
</dbReference>
<evidence type="ECO:0000256" key="10">
    <source>
        <dbReference type="ARBA" id="ARBA00041373"/>
    </source>
</evidence>
<evidence type="ECO:0000256" key="11">
    <source>
        <dbReference type="ARBA" id="ARBA00049091"/>
    </source>
</evidence>
<dbReference type="InterPro" id="IPR000866">
    <property type="entry name" value="AhpC/TSA"/>
</dbReference>
<reference evidence="15" key="1">
    <citation type="journal article" date="2019" name="Int. J. Syst. Evol. Microbiol.">
        <title>The Global Catalogue of Microorganisms (GCM) 10K type strain sequencing project: providing services to taxonomists for standard genome sequencing and annotation.</title>
        <authorList>
            <consortium name="The Broad Institute Genomics Platform"/>
            <consortium name="The Broad Institute Genome Sequencing Center for Infectious Disease"/>
            <person name="Wu L."/>
            <person name="Ma J."/>
        </authorList>
    </citation>
    <scope>NUCLEOTIDE SEQUENCE [LARGE SCALE GENOMIC DNA]</scope>
    <source>
        <strain evidence="15">CGMCC 1.5362</strain>
    </source>
</reference>
<feature type="domain" description="Thioredoxin" evidence="13">
    <location>
        <begin position="17"/>
        <end position="166"/>
    </location>
</feature>
<gene>
    <name evidence="14" type="primary">ahpC</name>
    <name evidence="14" type="ORF">GCM10011509_07080</name>
</gene>
<organism evidence="14 15">
    <name type="scientific">Ornithinimicrobium pekingense</name>
    <dbReference type="NCBI Taxonomy" id="384677"/>
    <lineage>
        <taxon>Bacteria</taxon>
        <taxon>Bacillati</taxon>
        <taxon>Actinomycetota</taxon>
        <taxon>Actinomycetes</taxon>
        <taxon>Micrococcales</taxon>
        <taxon>Ornithinimicrobiaceae</taxon>
        <taxon>Ornithinimicrobium</taxon>
    </lineage>
</organism>
<dbReference type="EC" id="1.11.1.24" evidence="2"/>
<feature type="region of interest" description="Disordered" evidence="12">
    <location>
        <begin position="1"/>
        <end position="33"/>
    </location>
</feature>
<dbReference type="InterPro" id="IPR036249">
    <property type="entry name" value="Thioredoxin-like_sf"/>
</dbReference>
<dbReference type="SUPFAM" id="SSF52833">
    <property type="entry name" value="Thioredoxin-like"/>
    <property type="match status" value="1"/>
</dbReference>
<comment type="function">
    <text evidence="1">Thiol-specific peroxidase that catalyzes the reduction of hydrogen peroxide and organic hydroperoxides to water and alcohols, respectively. Plays a role in cell protection against oxidative stress by detoxifying peroxides and as sensor of hydrogen peroxide-mediated signaling events.</text>
</comment>
<evidence type="ECO:0000256" key="4">
    <source>
        <dbReference type="ARBA" id="ARBA00022862"/>
    </source>
</evidence>
<evidence type="ECO:0000259" key="13">
    <source>
        <dbReference type="PROSITE" id="PS51352"/>
    </source>
</evidence>
<keyword evidence="4" id="KW-0049">Antioxidant</keyword>
<dbReference type="PANTHER" id="PTHR42801">
    <property type="entry name" value="THIOREDOXIN-DEPENDENT PEROXIDE REDUCTASE"/>
    <property type="match status" value="1"/>
</dbReference>
<dbReference type="Proteomes" id="UP000662111">
    <property type="component" value="Unassembled WGS sequence"/>
</dbReference>
<comment type="catalytic activity">
    <reaction evidence="11">
        <text>a hydroperoxide + [thioredoxin]-dithiol = an alcohol + [thioredoxin]-disulfide + H2O</text>
        <dbReference type="Rhea" id="RHEA:62620"/>
        <dbReference type="Rhea" id="RHEA-COMP:10698"/>
        <dbReference type="Rhea" id="RHEA-COMP:10700"/>
        <dbReference type="ChEBI" id="CHEBI:15377"/>
        <dbReference type="ChEBI" id="CHEBI:29950"/>
        <dbReference type="ChEBI" id="CHEBI:30879"/>
        <dbReference type="ChEBI" id="CHEBI:35924"/>
        <dbReference type="ChEBI" id="CHEBI:50058"/>
        <dbReference type="EC" id="1.11.1.24"/>
    </reaction>
</comment>